<evidence type="ECO:0000256" key="1">
    <source>
        <dbReference type="SAM" id="Phobius"/>
    </source>
</evidence>
<gene>
    <name evidence="2" type="ORF">SAMN02982931_03189</name>
</gene>
<keyword evidence="1" id="KW-1133">Transmembrane helix</keyword>
<organism evidence="2 3">
    <name type="scientific">Bauldia litoralis</name>
    <dbReference type="NCBI Taxonomy" id="665467"/>
    <lineage>
        <taxon>Bacteria</taxon>
        <taxon>Pseudomonadati</taxon>
        <taxon>Pseudomonadota</taxon>
        <taxon>Alphaproteobacteria</taxon>
        <taxon>Hyphomicrobiales</taxon>
        <taxon>Kaistiaceae</taxon>
        <taxon>Bauldia</taxon>
    </lineage>
</organism>
<dbReference type="AlphaFoldDB" id="A0A1G6D9E5"/>
<keyword evidence="3" id="KW-1185">Reference proteome</keyword>
<keyword evidence="2" id="KW-0255">Endonuclease</keyword>
<dbReference type="OrthoDB" id="9807941at2"/>
<sequence>MIWHSIEIWLLLLLVFVAGCLLGSLLYLLIAETRLAPAQEAVADGVGHVIDRVRLRLGLAATWRTRQRARMVSHAGEAYRDYPDREPLRRIGPPPAVHAEEPAALGPIEDIEAALAGHDAEPDYPDQDWHEPPVEVDPDWHAEEVWTEEEEAEVAAIVAPEDLVPEPLPEVVPAPVVEELPAMRPAGLTSPRNGVPDDLQRIRGIGKKNEELLNTLGIFHFGQIAAWTPAEIRWVGLQIKFPERIERDDWIGQATVLASGGRTGYIKAEDRQRAAEEEAVAEELRAAARGEAG</sequence>
<reference evidence="2 3" key="1">
    <citation type="submission" date="2016-10" db="EMBL/GenBank/DDBJ databases">
        <authorList>
            <person name="de Groot N.N."/>
        </authorList>
    </citation>
    <scope>NUCLEOTIDE SEQUENCE [LARGE SCALE GENOMIC DNA]</scope>
    <source>
        <strain evidence="2 3">ATCC 35022</strain>
    </source>
</reference>
<evidence type="ECO:0000313" key="3">
    <source>
        <dbReference type="Proteomes" id="UP000199071"/>
    </source>
</evidence>
<name>A0A1G6D9E5_9HYPH</name>
<dbReference type="GO" id="GO:0004519">
    <property type="term" value="F:endonuclease activity"/>
    <property type="evidence" value="ECO:0007669"/>
    <property type="project" value="UniProtKB-KW"/>
</dbReference>
<keyword evidence="1" id="KW-0472">Membrane</keyword>
<dbReference type="Proteomes" id="UP000199071">
    <property type="component" value="Unassembled WGS sequence"/>
</dbReference>
<accession>A0A1G6D9E5</accession>
<keyword evidence="2" id="KW-0378">Hydrolase</keyword>
<keyword evidence="2" id="KW-0540">Nuclease</keyword>
<dbReference type="EMBL" id="FMXQ01000006">
    <property type="protein sequence ID" value="SDB41773.1"/>
    <property type="molecule type" value="Genomic_DNA"/>
</dbReference>
<proteinExistence type="predicted"/>
<dbReference type="RefSeq" id="WP_090877681.1">
    <property type="nucleotide sequence ID" value="NZ_FMXQ01000006.1"/>
</dbReference>
<dbReference type="STRING" id="665467.SAMN02982931_03189"/>
<feature type="transmembrane region" description="Helical" evidence="1">
    <location>
        <begin position="6"/>
        <end position="30"/>
    </location>
</feature>
<evidence type="ECO:0000313" key="2">
    <source>
        <dbReference type="EMBL" id="SDB41773.1"/>
    </source>
</evidence>
<keyword evidence="1" id="KW-0812">Transmembrane</keyword>
<protein>
    <submittedName>
        <fullName evidence="2">Predicted 5' DNA nuclease, flap endonuclease-1-like, helix-3-turn-helix (H3TH) domain</fullName>
    </submittedName>
</protein>